<dbReference type="PROSITE" id="PS50944">
    <property type="entry name" value="HTH_DTXR"/>
    <property type="match status" value="1"/>
</dbReference>
<dbReference type="Pfam" id="PF02742">
    <property type="entry name" value="Fe_dep_repr_C"/>
    <property type="match status" value="1"/>
</dbReference>
<dbReference type="PANTHER" id="PTHR33238">
    <property type="entry name" value="IRON (METAL) DEPENDENT REPRESSOR, DTXR FAMILY"/>
    <property type="match status" value="1"/>
</dbReference>
<organism evidence="7 9">
    <name type="scientific">Pyrococcus abyssi (strain GE5 / Orsay)</name>
    <dbReference type="NCBI Taxonomy" id="272844"/>
    <lineage>
        <taxon>Archaea</taxon>
        <taxon>Methanobacteriati</taxon>
        <taxon>Methanobacteriota</taxon>
        <taxon>Thermococci</taxon>
        <taxon>Thermococcales</taxon>
        <taxon>Thermococcaceae</taxon>
        <taxon>Pyrococcus</taxon>
    </lineage>
</organism>
<feature type="compositionally biased region" description="Basic and acidic residues" evidence="5">
    <location>
        <begin position="140"/>
        <end position="149"/>
    </location>
</feature>
<reference evidence="8 10" key="5">
    <citation type="journal article" date="2012" name="Curr. Microbiol.">
        <title>Re-annotation of two hyperthermophilic archaea Pyrococcus abyssi GE5 and Pyrococcus furiosus DSM 3638.</title>
        <authorList>
            <person name="Gao J."/>
            <person name="Wang J."/>
        </authorList>
    </citation>
    <scope>GENOME REANNOTATION</scope>
    <source>
        <strain evidence="8">GE5</strain>
        <strain evidence="10">GE5 / Orsay</strain>
    </source>
</reference>
<dbReference type="Gene3D" id="1.10.60.10">
    <property type="entry name" value="Iron dependent repressor, metal binding and dimerisation domain"/>
    <property type="match status" value="1"/>
</dbReference>
<dbReference type="EMBL" id="HE613800">
    <property type="protein sequence ID" value="CCE70483.1"/>
    <property type="molecule type" value="Genomic_DNA"/>
</dbReference>
<accession>Q9UZS3</accession>
<dbReference type="EMBL" id="AJ248286">
    <property type="protein sequence ID" value="CAB49983.1"/>
    <property type="molecule type" value="Genomic_DNA"/>
</dbReference>
<dbReference type="FunFam" id="1.10.60.10:FF:000005">
    <property type="entry name" value="Transcriptional regulator MntR protein"/>
    <property type="match status" value="1"/>
</dbReference>
<dbReference type="OrthoDB" id="24735at2157"/>
<proteinExistence type="inferred from homology"/>
<feature type="compositionally biased region" description="Acidic residues" evidence="5">
    <location>
        <begin position="154"/>
        <end position="163"/>
    </location>
</feature>
<dbReference type="PANTHER" id="PTHR33238:SF7">
    <property type="entry name" value="IRON-DEPENDENT TRANSCRIPTIONAL REGULATOR"/>
    <property type="match status" value="1"/>
</dbReference>
<dbReference type="STRING" id="272844.PAB0714"/>
<evidence type="ECO:0000256" key="3">
    <source>
        <dbReference type="ARBA" id="ARBA00023125"/>
    </source>
</evidence>
<dbReference type="InterPro" id="IPR001367">
    <property type="entry name" value="Fe_dep_repressor"/>
</dbReference>
<dbReference type="Pfam" id="PF01325">
    <property type="entry name" value="Fe_dep_repress"/>
    <property type="match status" value="1"/>
</dbReference>
<evidence type="ECO:0000256" key="2">
    <source>
        <dbReference type="ARBA" id="ARBA00023015"/>
    </source>
</evidence>
<evidence type="ECO:0000259" key="6">
    <source>
        <dbReference type="PROSITE" id="PS50944"/>
    </source>
</evidence>
<evidence type="ECO:0000256" key="4">
    <source>
        <dbReference type="ARBA" id="ARBA00023163"/>
    </source>
</evidence>
<reference evidence="7 9" key="4">
    <citation type="journal article" date="2003" name="Mol. Microbiol.">
        <title>An integrated analysis of the genome of the hyperthermophilic archaeon Pyrococcus abyssi.</title>
        <authorList>
            <person name="Cohen G."/>
            <person name="Barbe V."/>
            <person name="Flament D."/>
            <person name="Galperin M."/>
            <person name="Heilig R."/>
            <person name="Ripp R."/>
            <person name="Lecompte O."/>
            <person name="Prieur D."/>
            <person name="Poch O."/>
            <person name="Quellerou J."/>
            <person name="Thierry J.C."/>
            <person name="Van der Oost J."/>
            <person name="Weissenbach J."/>
            <person name="Zivanovic Y."/>
            <person name="Forterre P."/>
        </authorList>
    </citation>
    <scope>NUCLEOTIDE SEQUENCE [LARGE SCALE GENOMIC DNA]</scope>
    <source>
        <strain evidence="9">GE5 / Orsay</strain>
        <strain evidence="7">Orsay</strain>
    </source>
</reference>
<dbReference type="InterPro" id="IPR036388">
    <property type="entry name" value="WH-like_DNA-bd_sf"/>
</dbReference>
<dbReference type="InterPro" id="IPR022687">
    <property type="entry name" value="HTH_DTXR"/>
</dbReference>
<dbReference type="Gene3D" id="1.10.10.10">
    <property type="entry name" value="Winged helix-like DNA-binding domain superfamily/Winged helix DNA-binding domain"/>
    <property type="match status" value="1"/>
</dbReference>
<evidence type="ECO:0000313" key="9">
    <source>
        <dbReference type="Proteomes" id="UP000000810"/>
    </source>
</evidence>
<keyword evidence="2" id="KW-0805">Transcription regulation</keyword>
<dbReference type="eggNOG" id="arCOG02100">
    <property type="taxonomic scope" value="Archaea"/>
</dbReference>
<feature type="region of interest" description="Disordered" evidence="5">
    <location>
        <begin position="140"/>
        <end position="163"/>
    </location>
</feature>
<protein>
    <submittedName>
        <fullName evidence="7 8">Iron-dependent repressor</fullName>
    </submittedName>
</protein>
<dbReference type="SUPFAM" id="SSF47979">
    <property type="entry name" value="Iron-dependent repressor protein, dimerization domain"/>
    <property type="match status" value="1"/>
</dbReference>
<reference evidence="7" key="3">
    <citation type="journal article" date="2001" name="Genome Res.">
        <title>Genome evolution at the genus level: comparison of three complete genomes of hyperthermophilic archaea.</title>
        <authorList>
            <person name="Lecompte O."/>
            <person name="Ripp R."/>
            <person name="Puzos-Barbe V."/>
            <person name="Duprat S."/>
            <person name="Heilig R."/>
            <person name="Dietrich J."/>
            <person name="Thierry J.C."/>
            <person name="Poch O."/>
        </authorList>
    </citation>
    <scope>NUCLEOTIDE SEQUENCE</scope>
    <source>
        <strain evidence="7">Orsay</strain>
    </source>
</reference>
<evidence type="ECO:0000313" key="8">
    <source>
        <dbReference type="EMBL" id="CCE70483.1"/>
    </source>
</evidence>
<gene>
    <name evidence="7" type="ordered locus">PAB0714</name>
</gene>
<dbReference type="KEGG" id="pab:PAB0714"/>
<reference evidence="7" key="2">
    <citation type="journal article" date="2000" name="J. Mol. Biol.">
        <title>Archaeal homologs of eukaryotic methylation guide small nucleolar RNAs: lessons from the Pyrococcus genomes.</title>
        <authorList>
            <person name="Gaspin C."/>
            <person name="Cavaille J."/>
            <person name="Erauso G."/>
        </authorList>
    </citation>
    <scope>NUCLEOTIDE SEQUENCE</scope>
    <source>
        <strain evidence="7">Orsay</strain>
    </source>
</reference>
<dbReference type="Proteomes" id="UP000009139">
    <property type="component" value="Chromosome"/>
</dbReference>
<dbReference type="GO" id="GO:0046983">
    <property type="term" value="F:protein dimerization activity"/>
    <property type="evidence" value="ECO:0007669"/>
    <property type="project" value="InterPro"/>
</dbReference>
<dbReference type="InterPro" id="IPR022689">
    <property type="entry name" value="Iron_dep_repressor"/>
</dbReference>
<dbReference type="InterPro" id="IPR050536">
    <property type="entry name" value="DtxR_MntR_Metal-Reg"/>
</dbReference>
<keyword evidence="3" id="KW-0238">DNA-binding</keyword>
<dbReference type="SMART" id="SM00529">
    <property type="entry name" value="HTH_DTXR"/>
    <property type="match status" value="1"/>
</dbReference>
<keyword evidence="9" id="KW-1185">Reference proteome</keyword>
<dbReference type="PIR" id="B75085">
    <property type="entry name" value="B75085"/>
</dbReference>
<dbReference type="InterPro" id="IPR036421">
    <property type="entry name" value="Fe_dep_repressor_sf"/>
</dbReference>
<evidence type="ECO:0000256" key="5">
    <source>
        <dbReference type="SAM" id="MobiDB-lite"/>
    </source>
</evidence>
<evidence type="ECO:0000313" key="10">
    <source>
        <dbReference type="Proteomes" id="UP000009139"/>
    </source>
</evidence>
<evidence type="ECO:0000256" key="1">
    <source>
        <dbReference type="ARBA" id="ARBA00007871"/>
    </source>
</evidence>
<dbReference type="GO" id="GO:0046914">
    <property type="term" value="F:transition metal ion binding"/>
    <property type="evidence" value="ECO:0007669"/>
    <property type="project" value="InterPro"/>
</dbReference>
<dbReference type="FunFam" id="1.10.10.10:FF:000189">
    <property type="entry name" value="HTH-type transcriptional regulator MntR"/>
    <property type="match status" value="1"/>
</dbReference>
<keyword evidence="4" id="KW-0804">Transcription</keyword>
<feature type="domain" description="HTH dtxR-type" evidence="6">
    <location>
        <begin position="1"/>
        <end position="63"/>
    </location>
</feature>
<name>Q9UZS3_PYRAB</name>
<comment type="similarity">
    <text evidence="1">Belongs to the DtxR/MntR family.</text>
</comment>
<dbReference type="AlphaFoldDB" id="Q9UZS3"/>
<dbReference type="RefSeq" id="WP_010868190.1">
    <property type="nucleotide sequence ID" value="NC_000868.1"/>
</dbReference>
<dbReference type="InterPro" id="IPR036390">
    <property type="entry name" value="WH_DNA-bd_sf"/>
</dbReference>
<evidence type="ECO:0000313" key="7">
    <source>
        <dbReference type="EMBL" id="CAB49983.1"/>
    </source>
</evidence>
<reference evidence="7" key="1">
    <citation type="submission" date="1999-07" db="EMBL/GenBank/DDBJ databases">
        <authorList>
            <person name="Genoscope"/>
        </authorList>
    </citation>
    <scope>NUCLEOTIDE SEQUENCE</scope>
    <source>
        <strain evidence="7">Orsay</strain>
    </source>
</reference>
<sequence>MVSKREEEYLEVMYLLQKNKGVIRVKDIARVLKVKPPSVVDALKKLSKKGLIEYEKYDRITLTEEGKRIAEETYSKHVLLTEFFVNVLGIPPEIAEEDACQFEHYVSEVTVQRIREFISYIQEHCPYVLKQFLKKVQEEDKKRSEDSGKVSEVTNEDQGEDVH</sequence>
<dbReference type="GO" id="GO:0003677">
    <property type="term" value="F:DNA binding"/>
    <property type="evidence" value="ECO:0007669"/>
    <property type="project" value="UniProtKB-KW"/>
</dbReference>
<dbReference type="Proteomes" id="UP000000810">
    <property type="component" value="Chromosome"/>
</dbReference>
<dbReference type="HOGENOM" id="CLU_069532_3_0_2"/>
<dbReference type="SUPFAM" id="SSF46785">
    <property type="entry name" value="Winged helix' DNA-binding domain"/>
    <property type="match status" value="1"/>
</dbReference>
<dbReference type="GO" id="GO:0003700">
    <property type="term" value="F:DNA-binding transcription factor activity"/>
    <property type="evidence" value="ECO:0007669"/>
    <property type="project" value="InterPro"/>
</dbReference>